<dbReference type="Gene3D" id="1.10.238.10">
    <property type="entry name" value="EF-hand"/>
    <property type="match status" value="1"/>
</dbReference>
<evidence type="ECO:0000313" key="3">
    <source>
        <dbReference type="Proteomes" id="UP000288805"/>
    </source>
</evidence>
<evidence type="ECO:0000313" key="2">
    <source>
        <dbReference type="EMBL" id="RVW27567.1"/>
    </source>
</evidence>
<dbReference type="PROSITE" id="PS50222">
    <property type="entry name" value="EF_HAND_2"/>
    <property type="match status" value="2"/>
</dbReference>
<dbReference type="GO" id="GO:0005509">
    <property type="term" value="F:calcium ion binding"/>
    <property type="evidence" value="ECO:0007669"/>
    <property type="project" value="InterPro"/>
</dbReference>
<dbReference type="SMART" id="SM00054">
    <property type="entry name" value="EFh"/>
    <property type="match status" value="2"/>
</dbReference>
<protein>
    <recommendedName>
        <fullName evidence="1">EF-hand domain-containing protein</fullName>
    </recommendedName>
</protein>
<organism evidence="2 3">
    <name type="scientific">Vitis vinifera</name>
    <name type="common">Grape</name>
    <dbReference type="NCBI Taxonomy" id="29760"/>
    <lineage>
        <taxon>Eukaryota</taxon>
        <taxon>Viridiplantae</taxon>
        <taxon>Streptophyta</taxon>
        <taxon>Embryophyta</taxon>
        <taxon>Tracheophyta</taxon>
        <taxon>Spermatophyta</taxon>
        <taxon>Magnoliopsida</taxon>
        <taxon>eudicotyledons</taxon>
        <taxon>Gunneridae</taxon>
        <taxon>Pentapetalae</taxon>
        <taxon>rosids</taxon>
        <taxon>Vitales</taxon>
        <taxon>Vitaceae</taxon>
        <taxon>Viteae</taxon>
        <taxon>Vitis</taxon>
    </lineage>
</organism>
<name>A0A438CWH9_VITVI</name>
<dbReference type="Proteomes" id="UP000288805">
    <property type="component" value="Unassembled WGS sequence"/>
</dbReference>
<reference evidence="2 3" key="1">
    <citation type="journal article" date="2018" name="PLoS Genet.">
        <title>Population sequencing reveals clonal diversity and ancestral inbreeding in the grapevine cultivar Chardonnay.</title>
        <authorList>
            <person name="Roach M.J."/>
            <person name="Johnson D.L."/>
            <person name="Bohlmann J."/>
            <person name="van Vuuren H.J."/>
            <person name="Jones S.J."/>
            <person name="Pretorius I.S."/>
            <person name="Schmidt S.A."/>
            <person name="Borneman A.R."/>
        </authorList>
    </citation>
    <scope>NUCLEOTIDE SEQUENCE [LARGE SCALE GENOMIC DNA]</scope>
    <source>
        <strain evidence="3">cv. Chardonnay</strain>
        <tissue evidence="2">Leaf</tissue>
    </source>
</reference>
<evidence type="ECO:0000259" key="1">
    <source>
        <dbReference type="PROSITE" id="PS50222"/>
    </source>
</evidence>
<comment type="caution">
    <text evidence="2">The sequence shown here is derived from an EMBL/GenBank/DDBJ whole genome shotgun (WGS) entry which is preliminary data.</text>
</comment>
<dbReference type="SUPFAM" id="SSF47473">
    <property type="entry name" value="EF-hand"/>
    <property type="match status" value="1"/>
</dbReference>
<dbReference type="EMBL" id="QGNW01001948">
    <property type="protein sequence ID" value="RVW27567.1"/>
    <property type="molecule type" value="Genomic_DNA"/>
</dbReference>
<dbReference type="InterPro" id="IPR002048">
    <property type="entry name" value="EF_hand_dom"/>
</dbReference>
<gene>
    <name evidence="2" type="ORF">CK203_097531</name>
</gene>
<feature type="domain" description="EF-hand" evidence="1">
    <location>
        <begin position="90"/>
        <end position="111"/>
    </location>
</feature>
<proteinExistence type="predicted"/>
<dbReference type="CDD" id="cd00051">
    <property type="entry name" value="EFh"/>
    <property type="match status" value="1"/>
</dbReference>
<dbReference type="Pfam" id="PF13499">
    <property type="entry name" value="EF-hand_7"/>
    <property type="match status" value="1"/>
</dbReference>
<sequence length="155" mass="17876">MSMKFNKCLFGHKKKNNSKANSPFESHEASSFSINVTSMIQELERVSKQLNYSDLELKKEEASVSSSKCDDPKNQALEKLEFILSTEFKVDKNGFISAEEILRVMRKRGREYLIKECENIIRNLDPNANGMIKFKEFKRKLMALGSYVVEVLKNP</sequence>
<dbReference type="InterPro" id="IPR011992">
    <property type="entry name" value="EF-hand-dom_pair"/>
</dbReference>
<dbReference type="AlphaFoldDB" id="A0A438CWH9"/>
<accession>A0A438CWH9</accession>
<feature type="domain" description="EF-hand" evidence="1">
    <location>
        <begin position="112"/>
        <end position="147"/>
    </location>
</feature>